<evidence type="ECO:0000313" key="2">
    <source>
        <dbReference type="EMBL" id="KAF4744109.1"/>
    </source>
</evidence>
<name>A0A7J6TFS2_PEROL</name>
<feature type="non-terminal residue" evidence="2">
    <location>
        <position position="1"/>
    </location>
</feature>
<comment type="caution">
    <text evidence="2">The sequence shown here is derived from an EMBL/GenBank/DDBJ whole genome shotgun (WGS) entry which is preliminary data.</text>
</comment>
<evidence type="ECO:0000313" key="3">
    <source>
        <dbReference type="Proteomes" id="UP000574390"/>
    </source>
</evidence>
<feature type="non-terminal residue" evidence="2">
    <location>
        <position position="215"/>
    </location>
</feature>
<dbReference type="EMBL" id="JABANM010007525">
    <property type="protein sequence ID" value="KAF4744109.1"/>
    <property type="molecule type" value="Genomic_DNA"/>
</dbReference>
<gene>
    <name evidence="2" type="ORF">FOZ62_004208</name>
</gene>
<dbReference type="AlphaFoldDB" id="A0A7J6TFS2"/>
<sequence>RRVGGDERRRRSKTLIAAITSAVISADPKEKLVGRPYAGGLVKAVPTAEAARVGGRIGGLQEQDTVTDSLSGEASVEQDAIMHRMKAVHPGAVEPTWPGQLPQAIRTTTEQRTGVLEASEQLIAETCAVHTAEHTGTNSGEDSGKAEPSGLISGTVGSDPTVVHQSQMADQTRVADQTQAQVADLTQLAVQTQMADQAQVAVQRQMADQAQAAVQ</sequence>
<protein>
    <submittedName>
        <fullName evidence="2">Uncharacterized protein</fullName>
    </submittedName>
</protein>
<evidence type="ECO:0000256" key="1">
    <source>
        <dbReference type="SAM" id="MobiDB-lite"/>
    </source>
</evidence>
<organism evidence="2 3">
    <name type="scientific">Perkinsus olseni</name>
    <name type="common">Perkinsus atlanticus</name>
    <dbReference type="NCBI Taxonomy" id="32597"/>
    <lineage>
        <taxon>Eukaryota</taxon>
        <taxon>Sar</taxon>
        <taxon>Alveolata</taxon>
        <taxon>Perkinsozoa</taxon>
        <taxon>Perkinsea</taxon>
        <taxon>Perkinsida</taxon>
        <taxon>Perkinsidae</taxon>
        <taxon>Perkinsus</taxon>
    </lineage>
</organism>
<proteinExistence type="predicted"/>
<feature type="region of interest" description="Disordered" evidence="1">
    <location>
        <begin position="133"/>
        <end position="157"/>
    </location>
</feature>
<accession>A0A7J6TFS2</accession>
<dbReference type="Proteomes" id="UP000574390">
    <property type="component" value="Unassembled WGS sequence"/>
</dbReference>
<reference evidence="2 3" key="1">
    <citation type="submission" date="2020-04" db="EMBL/GenBank/DDBJ databases">
        <title>Perkinsus olseni comparative genomics.</title>
        <authorList>
            <person name="Bogema D.R."/>
        </authorList>
    </citation>
    <scope>NUCLEOTIDE SEQUENCE [LARGE SCALE GENOMIC DNA]</scope>
    <source>
        <strain evidence="2">ATCC PRA-205</strain>
    </source>
</reference>